<evidence type="ECO:0000256" key="1">
    <source>
        <dbReference type="SAM" id="MobiDB-lite"/>
    </source>
</evidence>
<dbReference type="EMBL" id="CP080095">
    <property type="protein sequence ID" value="QYD68493.1"/>
    <property type="molecule type" value="Genomic_DNA"/>
</dbReference>
<accession>A0ABX8UHV5</accession>
<organism evidence="3 4">
    <name type="scientific">Paraburkholderia edwinii</name>
    <dbReference type="NCBI Taxonomy" id="2861782"/>
    <lineage>
        <taxon>Bacteria</taxon>
        <taxon>Pseudomonadati</taxon>
        <taxon>Pseudomonadota</taxon>
        <taxon>Betaproteobacteria</taxon>
        <taxon>Burkholderiales</taxon>
        <taxon>Burkholderiaceae</taxon>
        <taxon>Paraburkholderia</taxon>
    </lineage>
</organism>
<dbReference type="Pfam" id="PF17885">
    <property type="entry name" value="Smoa_sbd"/>
    <property type="match status" value="1"/>
</dbReference>
<dbReference type="InterPro" id="IPR036188">
    <property type="entry name" value="FAD/NAD-bd_sf"/>
</dbReference>
<proteinExistence type="predicted"/>
<feature type="region of interest" description="Disordered" evidence="1">
    <location>
        <begin position="413"/>
        <end position="432"/>
    </location>
</feature>
<dbReference type="InterPro" id="IPR041654">
    <property type="entry name" value="StyA_sbd"/>
</dbReference>
<evidence type="ECO:0000313" key="3">
    <source>
        <dbReference type="EMBL" id="QYD68493.1"/>
    </source>
</evidence>
<dbReference type="Proteomes" id="UP000826462">
    <property type="component" value="Chromosome 1"/>
</dbReference>
<dbReference type="Gene3D" id="3.30.9.40">
    <property type="match status" value="1"/>
</dbReference>
<evidence type="ECO:0000259" key="2">
    <source>
        <dbReference type="Pfam" id="PF17885"/>
    </source>
</evidence>
<dbReference type="RefSeq" id="WP_219797881.1">
    <property type="nucleotide sequence ID" value="NZ_CP080095.1"/>
</dbReference>
<sequence length="432" mass="47292">MHRIAIVGAGQAGLPLAFGLLDKGYEVTVVSDRTPDQIRGGKVLSSQCMFGSALQIESDLGIDDWHDLCPPVDGISFSLQSPDPGGGPLIDWKARLDRPARSVDQRIKMAQWLVKLEARGARVLIQKAGVADLEALADTHDLVIVSAGKGDVAQLFERDASRSTFDAPQRVLSLTYVHGLKEADDYSRISFNVIPSVGEYFVIPALTLSGPCHIMFFEGIPQGPFDIWREALTPGDHLDAAKRLLRTWLPREADRAKRVELTDAHGILAGAFAPVVRKPVLQLPSGRPVFGLGDAIAINDPISGQGSSSATHACKVYLDAILAHGDAPFTRDWMEQTFEQYWTYAEAVTQWTNSLLMPPPQYRLKLLDAAVRSPAIASAIVNGFDHPPSFFPWWSDAEACERFIADRQDSVSNAPASRDLQRDGMNQRFATP</sequence>
<keyword evidence="4" id="KW-1185">Reference proteome</keyword>
<dbReference type="SUPFAM" id="SSF51905">
    <property type="entry name" value="FAD/NAD(P)-binding domain"/>
    <property type="match status" value="1"/>
</dbReference>
<gene>
    <name evidence="3" type="ORF">KZJ38_19970</name>
</gene>
<reference evidence="3 4" key="1">
    <citation type="submission" date="2021-07" db="EMBL/GenBank/DDBJ databases">
        <title>Paraburkholderia edwinii protects Aspergillus sp. from phenazines by acting as a toxin sponge.</title>
        <authorList>
            <person name="Dahlstrom K.M."/>
            <person name="Newman D.K."/>
        </authorList>
    </citation>
    <scope>NUCLEOTIDE SEQUENCE [LARGE SCALE GENOMIC DNA]</scope>
    <source>
        <strain evidence="3 4">Pe01</strain>
    </source>
</reference>
<name>A0ABX8UHV5_9BURK</name>
<dbReference type="Gene3D" id="3.50.50.60">
    <property type="entry name" value="FAD/NAD(P)-binding domain"/>
    <property type="match status" value="2"/>
</dbReference>
<feature type="domain" description="Styrene monooxygenase StyA putative substrate binding" evidence="2">
    <location>
        <begin position="148"/>
        <end position="255"/>
    </location>
</feature>
<protein>
    <submittedName>
        <fullName evidence="3">FAD-binding oxidoreductase</fullName>
    </submittedName>
</protein>
<evidence type="ECO:0000313" key="4">
    <source>
        <dbReference type="Proteomes" id="UP000826462"/>
    </source>
</evidence>